<feature type="transmembrane region" description="Helical" evidence="2">
    <location>
        <begin position="62"/>
        <end position="80"/>
    </location>
</feature>
<keyword evidence="2" id="KW-0812">Transmembrane</keyword>
<accession>A0A517MLP2</accession>
<evidence type="ECO:0000256" key="2">
    <source>
        <dbReference type="SAM" id="Phobius"/>
    </source>
</evidence>
<evidence type="ECO:0000313" key="4">
    <source>
        <dbReference type="Proteomes" id="UP000320672"/>
    </source>
</evidence>
<keyword evidence="2" id="KW-1133">Transmembrane helix</keyword>
<evidence type="ECO:0000256" key="1">
    <source>
        <dbReference type="SAM" id="MobiDB-lite"/>
    </source>
</evidence>
<reference evidence="3 4" key="1">
    <citation type="submission" date="2019-02" db="EMBL/GenBank/DDBJ databases">
        <title>Deep-cultivation of Planctomycetes and their phenomic and genomic characterization uncovers novel biology.</title>
        <authorList>
            <person name="Wiegand S."/>
            <person name="Jogler M."/>
            <person name="Boedeker C."/>
            <person name="Pinto D."/>
            <person name="Vollmers J."/>
            <person name="Rivas-Marin E."/>
            <person name="Kohn T."/>
            <person name="Peeters S.H."/>
            <person name="Heuer A."/>
            <person name="Rast P."/>
            <person name="Oberbeckmann S."/>
            <person name="Bunk B."/>
            <person name="Jeske O."/>
            <person name="Meyerdierks A."/>
            <person name="Storesund J.E."/>
            <person name="Kallscheuer N."/>
            <person name="Luecker S."/>
            <person name="Lage O.M."/>
            <person name="Pohl T."/>
            <person name="Merkel B.J."/>
            <person name="Hornburger P."/>
            <person name="Mueller R.-W."/>
            <person name="Bruemmer F."/>
            <person name="Labrenz M."/>
            <person name="Spormann A.M."/>
            <person name="Op den Camp H."/>
            <person name="Overmann J."/>
            <person name="Amann R."/>
            <person name="Jetten M.S.M."/>
            <person name="Mascher T."/>
            <person name="Medema M.H."/>
            <person name="Devos D.P."/>
            <person name="Kaster A.-K."/>
            <person name="Ovreas L."/>
            <person name="Rohde M."/>
            <person name="Galperin M.Y."/>
            <person name="Jogler C."/>
        </authorList>
    </citation>
    <scope>NUCLEOTIDE SEQUENCE [LARGE SCALE GENOMIC DNA]</scope>
    <source>
        <strain evidence="3 4">FF011L</strain>
    </source>
</reference>
<dbReference type="Proteomes" id="UP000320672">
    <property type="component" value="Chromosome"/>
</dbReference>
<dbReference type="RefSeq" id="WP_145353932.1">
    <property type="nucleotide sequence ID" value="NZ_CP036262.1"/>
</dbReference>
<proteinExistence type="predicted"/>
<dbReference type="AlphaFoldDB" id="A0A517MLP2"/>
<feature type="region of interest" description="Disordered" evidence="1">
    <location>
        <begin position="150"/>
        <end position="172"/>
    </location>
</feature>
<gene>
    <name evidence="3" type="ORF">FF011L_44770</name>
</gene>
<dbReference type="EMBL" id="CP036262">
    <property type="protein sequence ID" value="QDS95677.1"/>
    <property type="molecule type" value="Genomic_DNA"/>
</dbReference>
<sequence length="172" mass="19090">MRRPLAILDLLLFTLIVGVHLAHLPLAVDHANSPLTLLIPLVPTLTAVWIQLRFRLKTLQATLTHYTVCVVWAFLYGYGYCLTLNARQASTPTHGRMFEPFSWAFGDMREMAVLALLTSAIYAAVSFLILRGADRAITPMLETQIAANHPMQPSGEIGRLEVDDQPSPPADR</sequence>
<dbReference type="OrthoDB" id="292314at2"/>
<name>A0A517MLP2_9BACT</name>
<feature type="transmembrane region" description="Helical" evidence="2">
    <location>
        <begin position="31"/>
        <end position="50"/>
    </location>
</feature>
<evidence type="ECO:0000313" key="3">
    <source>
        <dbReference type="EMBL" id="QDS95677.1"/>
    </source>
</evidence>
<protein>
    <submittedName>
        <fullName evidence="3">Uncharacterized protein</fullName>
    </submittedName>
</protein>
<keyword evidence="4" id="KW-1185">Reference proteome</keyword>
<keyword evidence="2" id="KW-0472">Membrane</keyword>
<feature type="transmembrane region" description="Helical" evidence="2">
    <location>
        <begin position="111"/>
        <end position="130"/>
    </location>
</feature>
<organism evidence="3 4">
    <name type="scientific">Roseimaritima multifibrata</name>
    <dbReference type="NCBI Taxonomy" id="1930274"/>
    <lineage>
        <taxon>Bacteria</taxon>
        <taxon>Pseudomonadati</taxon>
        <taxon>Planctomycetota</taxon>
        <taxon>Planctomycetia</taxon>
        <taxon>Pirellulales</taxon>
        <taxon>Pirellulaceae</taxon>
        <taxon>Roseimaritima</taxon>
    </lineage>
</organism>
<dbReference type="KEGG" id="rml:FF011L_44770"/>